<name>A0ACB9J983_9ASTR</name>
<reference evidence="1 2" key="2">
    <citation type="journal article" date="2022" name="Mol. Ecol. Resour.">
        <title>The genomes of chicory, endive, great burdock and yacon provide insights into Asteraceae paleo-polyploidization history and plant inulin production.</title>
        <authorList>
            <person name="Fan W."/>
            <person name="Wang S."/>
            <person name="Wang H."/>
            <person name="Wang A."/>
            <person name="Jiang F."/>
            <person name="Liu H."/>
            <person name="Zhao H."/>
            <person name="Xu D."/>
            <person name="Zhang Y."/>
        </authorList>
    </citation>
    <scope>NUCLEOTIDE SEQUENCE [LARGE SCALE GENOMIC DNA]</scope>
    <source>
        <strain evidence="2">cv. Yunnan</strain>
        <tissue evidence="1">Leaves</tissue>
    </source>
</reference>
<proteinExistence type="predicted"/>
<comment type="caution">
    <text evidence="1">The sequence shown here is derived from an EMBL/GenBank/DDBJ whole genome shotgun (WGS) entry which is preliminary data.</text>
</comment>
<keyword evidence="2" id="KW-1185">Reference proteome</keyword>
<dbReference type="Proteomes" id="UP001056120">
    <property type="component" value="Linkage Group LG04"/>
</dbReference>
<accession>A0ACB9J983</accession>
<reference evidence="2" key="1">
    <citation type="journal article" date="2022" name="Mol. Ecol. Resour.">
        <title>The genomes of chicory, endive, great burdock and yacon provide insights into Asteraceae palaeo-polyploidization history and plant inulin production.</title>
        <authorList>
            <person name="Fan W."/>
            <person name="Wang S."/>
            <person name="Wang H."/>
            <person name="Wang A."/>
            <person name="Jiang F."/>
            <person name="Liu H."/>
            <person name="Zhao H."/>
            <person name="Xu D."/>
            <person name="Zhang Y."/>
        </authorList>
    </citation>
    <scope>NUCLEOTIDE SEQUENCE [LARGE SCALE GENOMIC DNA]</scope>
    <source>
        <strain evidence="2">cv. Yunnan</strain>
    </source>
</reference>
<dbReference type="EMBL" id="CM042021">
    <property type="protein sequence ID" value="KAI3816907.1"/>
    <property type="molecule type" value="Genomic_DNA"/>
</dbReference>
<evidence type="ECO:0000313" key="1">
    <source>
        <dbReference type="EMBL" id="KAI3816907.1"/>
    </source>
</evidence>
<sequence>MTAGAEVVRKVEIEEKCVSGLITSDLDEVRAVGTVDCNVGGNGHGYGNVGGTGVDDSDDSAHVFVSGRIEVRDCDAGDIGGFNVDQFKEEELGVENGGIRVDPLVLETNGTVHGIVKDYVNLENGSTVDPPVVLVTNAIVQGVNGHVEKVSGEQEVDVKSTEEVDDTKEIENVEAKADDIGSGLSFVPESTLNSIESSKVTVSELESGVKQSTPFTVSNTGYEVMVNDGLESCSNLIDKAECQVTVDGSGKTSEDLEFQVTADGSESSGSPIEEREGHATVDGSGKPSEDLGSQVTAGEPESCESPIKERECKVTVNGSDSIGSLVDNQECPVSVDESEPSANHTKKVKSNTIVMELNGKPEEHQELLVITSEVDVEVELNHVCSGIKAENKKAEGTEVWSGVESGEYPDSGLVLSEEADAPANGQVAKSDRILEMGETQISGTEADGSSEKLLKVTESVEMEVNTEEMKEQVKVEDEIQEHPRVVIDNVQDELNLEDNTAESSNETGVSSETETNIETVIHENTPSQFGVSNCIHENTPQEGLQQEASAVNVETTNTVESECNNSDLLVEKGKDSLSNPDELTVVEQKVEIVSHLGTKNRSAEAMDSGNGVKNVDFSDDDEKVTEVKDAEDVPHLVTEIRSAEGMDCGTGVENVVVSDDEEKETEVKDAHVDFVHHIVPENGSVEDLDCETGVKNGDFPDEEKESEVNDAPVGDHSTSFSDAIVNHGAVIEFGSIGRHETTLSIQNEKVEDINGIQSNEIPNSSVDGEVNDAIDVQNEEEEVLEYNFLIKIPRFEDETFRDQIRSAQVLVDEKTRLRDSIRAEVHERRARLRAHNDAYNAARMEETAARRLVRSKRQEIEAVQVVIDRWKNAMSVEDIDARIFGVEHMIQHETLLLKDEKQFIREIKQLKSLRDQLALHMGTPEEIRQAIDTKDQNEERMKALRKELDSLKGKVVKAEAVLKTIETQYDEDNRKELELQAQFRAADEVRQKAYAHLNSLRKLSYDKNKNFRQFKEDLGSAKQFVSHGDKDALHRLCANQVETFMEQWNNDDEFRKEYVSRCNMIASRRQRAPDGGPLVPDDAASALPSNVNEKVDRSLVSIPGEVKHVSVALPVEQGKDIASTEDNNYTSKSIENVSGQNNQNLKSKGVAKPANSGSDDMAKEEAELAGNIPTKEEIELARKAEELRKEEIAAKLKEQRRLEEKAKAIEALERKKRNAEKAQLRAELRARKEAEQKEKEREKRLRKKENKKTGGGEGSANGEEAASSDGSNEATTKEIETVNKKKTQKPPAHFFSKQLKPKPVPPPLINKNKKRWQQWAKVALTVLSVVFLFVLANCGLFYDFKAPRFNIPF</sequence>
<protein>
    <submittedName>
        <fullName evidence="1">Uncharacterized protein</fullName>
    </submittedName>
</protein>
<evidence type="ECO:0000313" key="2">
    <source>
        <dbReference type="Proteomes" id="UP001056120"/>
    </source>
</evidence>
<gene>
    <name evidence="1" type="ORF">L1987_10692</name>
</gene>
<organism evidence="1 2">
    <name type="scientific">Smallanthus sonchifolius</name>
    <dbReference type="NCBI Taxonomy" id="185202"/>
    <lineage>
        <taxon>Eukaryota</taxon>
        <taxon>Viridiplantae</taxon>
        <taxon>Streptophyta</taxon>
        <taxon>Embryophyta</taxon>
        <taxon>Tracheophyta</taxon>
        <taxon>Spermatophyta</taxon>
        <taxon>Magnoliopsida</taxon>
        <taxon>eudicotyledons</taxon>
        <taxon>Gunneridae</taxon>
        <taxon>Pentapetalae</taxon>
        <taxon>asterids</taxon>
        <taxon>campanulids</taxon>
        <taxon>Asterales</taxon>
        <taxon>Asteraceae</taxon>
        <taxon>Asteroideae</taxon>
        <taxon>Heliantheae alliance</taxon>
        <taxon>Millerieae</taxon>
        <taxon>Smallanthus</taxon>
    </lineage>
</organism>